<proteinExistence type="predicted"/>
<dbReference type="STRING" id="7719.ENSCINP00000031273"/>
<keyword evidence="3" id="KW-1185">Reference proteome</keyword>
<reference evidence="3" key="1">
    <citation type="journal article" date="2002" name="Science">
        <title>The draft genome of Ciona intestinalis: insights into chordate and vertebrate origins.</title>
        <authorList>
            <person name="Dehal P."/>
            <person name="Satou Y."/>
            <person name="Campbell R.K."/>
            <person name="Chapman J."/>
            <person name="Degnan B."/>
            <person name="De Tomaso A."/>
            <person name="Davidson B."/>
            <person name="Di Gregorio A."/>
            <person name="Gelpke M."/>
            <person name="Goodstein D.M."/>
            <person name="Harafuji N."/>
            <person name="Hastings K.E."/>
            <person name="Ho I."/>
            <person name="Hotta K."/>
            <person name="Huang W."/>
            <person name="Kawashima T."/>
            <person name="Lemaire P."/>
            <person name="Martinez D."/>
            <person name="Meinertzhagen I.A."/>
            <person name="Necula S."/>
            <person name="Nonaka M."/>
            <person name="Putnam N."/>
            <person name="Rash S."/>
            <person name="Saiga H."/>
            <person name="Satake M."/>
            <person name="Terry A."/>
            <person name="Yamada L."/>
            <person name="Wang H.G."/>
            <person name="Awazu S."/>
            <person name="Azumi K."/>
            <person name="Boore J."/>
            <person name="Branno M."/>
            <person name="Chin-Bow S."/>
            <person name="DeSantis R."/>
            <person name="Doyle S."/>
            <person name="Francino P."/>
            <person name="Keys D.N."/>
            <person name="Haga S."/>
            <person name="Hayashi H."/>
            <person name="Hino K."/>
            <person name="Imai K.S."/>
            <person name="Inaba K."/>
            <person name="Kano S."/>
            <person name="Kobayashi K."/>
            <person name="Kobayashi M."/>
            <person name="Lee B.I."/>
            <person name="Makabe K.W."/>
            <person name="Manohar C."/>
            <person name="Matassi G."/>
            <person name="Medina M."/>
            <person name="Mochizuki Y."/>
            <person name="Mount S."/>
            <person name="Morishita T."/>
            <person name="Miura S."/>
            <person name="Nakayama A."/>
            <person name="Nishizaka S."/>
            <person name="Nomoto H."/>
            <person name="Ohta F."/>
            <person name="Oishi K."/>
            <person name="Rigoutsos I."/>
            <person name="Sano M."/>
            <person name="Sasaki A."/>
            <person name="Sasakura Y."/>
            <person name="Shoguchi E."/>
            <person name="Shin-i T."/>
            <person name="Spagnuolo A."/>
            <person name="Stainier D."/>
            <person name="Suzuki M.M."/>
            <person name="Tassy O."/>
            <person name="Takatori N."/>
            <person name="Tokuoka M."/>
            <person name="Yagi K."/>
            <person name="Yoshizaki F."/>
            <person name="Wada S."/>
            <person name="Zhang C."/>
            <person name="Hyatt P.D."/>
            <person name="Larimer F."/>
            <person name="Detter C."/>
            <person name="Doggett N."/>
            <person name="Glavina T."/>
            <person name="Hawkins T."/>
            <person name="Richardson P."/>
            <person name="Lucas S."/>
            <person name="Kohara Y."/>
            <person name="Levine M."/>
            <person name="Satoh N."/>
            <person name="Rokhsar D.S."/>
        </authorList>
    </citation>
    <scope>NUCLEOTIDE SEQUENCE [LARGE SCALE GENOMIC DNA]</scope>
</reference>
<dbReference type="AlphaFoldDB" id="H2XNP0"/>
<dbReference type="FunFam" id="3.40.50.10190:FF:000018">
    <property type="entry name" value="DNA topoisomerase 2-binding protein 1"/>
    <property type="match status" value="1"/>
</dbReference>
<sequence>MRSTSMQKHHIMLTGFPETEKSLLIKIIKDLGGSYCYDQTDSEKFLPVCTHVVAKKPCRSQKFLCACASGKWLVVDKYLLDSQSAKKFLPELKYEWGNIYKYDQLPVDVQQAPSRWRQALKKDKNKLPFSGWVVGLCVAKSFQVYKRLLEIGGGKAINLKQTKHKDFTHILVGKTIDSKVESYSKMGVPCLKCEYLAQYLLHDPPPQLIEYSVFPNDISVKNDPISLALVGDTLQQPKVVITR</sequence>
<accession>H2XNP0</accession>
<dbReference type="Proteomes" id="UP000008144">
    <property type="component" value="Chromosome 11"/>
</dbReference>
<protein>
    <recommendedName>
        <fullName evidence="1">BRCT domain-containing protein</fullName>
    </recommendedName>
</protein>
<dbReference type="SMART" id="SM00292">
    <property type="entry name" value="BRCT"/>
    <property type="match status" value="2"/>
</dbReference>
<dbReference type="Ensembl" id="ENSCINT00000037151.1">
    <property type="protein sequence ID" value="ENSCINP00000031273.1"/>
    <property type="gene ID" value="ENSCING00000017936.1"/>
</dbReference>
<dbReference type="OMA" id="ACHRESR"/>
<evidence type="ECO:0000313" key="3">
    <source>
        <dbReference type="Proteomes" id="UP000008144"/>
    </source>
</evidence>
<evidence type="ECO:0000259" key="1">
    <source>
        <dbReference type="SMART" id="SM00292"/>
    </source>
</evidence>
<dbReference type="HOGENOM" id="CLU_091474_1_0_1"/>
<dbReference type="CDD" id="cd17728">
    <property type="entry name" value="BRCT_TopBP1_rpt8"/>
    <property type="match status" value="1"/>
</dbReference>
<dbReference type="PANTHER" id="PTHR46677:SF1">
    <property type="entry name" value="SMC5-SMC6 COMPLEX LOCALIZATION FACTOR PROTEIN 1"/>
    <property type="match status" value="1"/>
</dbReference>
<feature type="domain" description="BRCT" evidence="1">
    <location>
        <begin position="126"/>
        <end position="203"/>
    </location>
</feature>
<evidence type="ECO:0000313" key="2">
    <source>
        <dbReference type="Ensembl" id="ENSCINP00000031273.1"/>
    </source>
</evidence>
<feature type="domain" description="BRCT" evidence="1">
    <location>
        <begin position="3"/>
        <end position="86"/>
    </location>
</feature>
<dbReference type="InParanoid" id="H2XNP0"/>
<dbReference type="GeneTree" id="ENSGT00940000167566"/>
<reference evidence="2" key="2">
    <citation type="journal article" date="2008" name="Genome Biol.">
        <title>Improved genome assembly and evidence-based global gene model set for the chordate Ciona intestinalis: new insight into intron and operon populations.</title>
        <authorList>
            <person name="Satou Y."/>
            <person name="Mineta K."/>
            <person name="Ogasawara M."/>
            <person name="Sasakura Y."/>
            <person name="Shoguchi E."/>
            <person name="Ueno K."/>
            <person name="Yamada L."/>
            <person name="Matsumoto J."/>
            <person name="Wasserscheid J."/>
            <person name="Dewar K."/>
            <person name="Wiley G.B."/>
            <person name="Macmil S.L."/>
            <person name="Roe B.A."/>
            <person name="Zeller R.W."/>
            <person name="Hastings K.E."/>
            <person name="Lemaire P."/>
            <person name="Lindquist E."/>
            <person name="Endo T."/>
            <person name="Hotta K."/>
            <person name="Inaba K."/>
        </authorList>
    </citation>
    <scope>NUCLEOTIDE SEQUENCE [LARGE SCALE GENOMIC DNA]</scope>
    <source>
        <strain evidence="2">wild type</strain>
    </source>
</reference>
<dbReference type="InterPro" id="IPR001357">
    <property type="entry name" value="BRCT_dom"/>
</dbReference>
<dbReference type="Gene3D" id="3.40.50.10190">
    <property type="entry name" value="BRCT domain"/>
    <property type="match status" value="2"/>
</dbReference>
<dbReference type="SUPFAM" id="SSF52113">
    <property type="entry name" value="BRCT domain"/>
    <property type="match status" value="2"/>
</dbReference>
<dbReference type="InterPro" id="IPR049936">
    <property type="entry name" value="TopBP1_BRCT_8"/>
</dbReference>
<dbReference type="EMBL" id="EAAA01000800">
    <property type="status" value="NOT_ANNOTATED_CDS"/>
    <property type="molecule type" value="Genomic_DNA"/>
</dbReference>
<name>H2XNP0_CIOIN</name>
<dbReference type="InterPro" id="IPR042479">
    <property type="entry name" value="Slf1"/>
</dbReference>
<dbReference type="InterPro" id="IPR036420">
    <property type="entry name" value="BRCT_dom_sf"/>
</dbReference>
<reference evidence="2" key="3">
    <citation type="submission" date="2025-08" db="UniProtKB">
        <authorList>
            <consortium name="Ensembl"/>
        </authorList>
    </citation>
    <scope>IDENTIFICATION</scope>
</reference>
<reference evidence="2" key="4">
    <citation type="submission" date="2025-09" db="UniProtKB">
        <authorList>
            <consortium name="Ensembl"/>
        </authorList>
    </citation>
    <scope>IDENTIFICATION</scope>
</reference>
<organism evidence="2 3">
    <name type="scientific">Ciona intestinalis</name>
    <name type="common">Transparent sea squirt</name>
    <name type="synonym">Ascidia intestinalis</name>
    <dbReference type="NCBI Taxonomy" id="7719"/>
    <lineage>
        <taxon>Eukaryota</taxon>
        <taxon>Metazoa</taxon>
        <taxon>Chordata</taxon>
        <taxon>Tunicata</taxon>
        <taxon>Ascidiacea</taxon>
        <taxon>Phlebobranchia</taxon>
        <taxon>Cionidae</taxon>
        <taxon>Ciona</taxon>
    </lineage>
</organism>
<dbReference type="Pfam" id="PF00533">
    <property type="entry name" value="BRCT"/>
    <property type="match status" value="1"/>
</dbReference>
<dbReference type="GO" id="GO:2000781">
    <property type="term" value="P:positive regulation of double-strand break repair"/>
    <property type="evidence" value="ECO:0007669"/>
    <property type="project" value="InterPro"/>
</dbReference>
<dbReference type="PANTHER" id="PTHR46677">
    <property type="entry name" value="SMC5-SMC6 COMPLEX LOCALIZATION FACTOR PROTEIN 1"/>
    <property type="match status" value="1"/>
</dbReference>
<dbReference type="CDD" id="cd17738">
    <property type="entry name" value="BRCT_TopBP1_rpt7"/>
    <property type="match status" value="1"/>
</dbReference>